<comment type="caution">
    <text evidence="1">The sequence shown here is derived from an EMBL/GenBank/DDBJ whole genome shotgun (WGS) entry which is preliminary data.</text>
</comment>
<evidence type="ECO:0000313" key="2">
    <source>
        <dbReference type="Proteomes" id="UP000257127"/>
    </source>
</evidence>
<evidence type="ECO:0008006" key="3">
    <source>
        <dbReference type="Google" id="ProtNLM"/>
    </source>
</evidence>
<dbReference type="EMBL" id="QURB01000001">
    <property type="protein sequence ID" value="RFC55582.1"/>
    <property type="molecule type" value="Genomic_DNA"/>
</dbReference>
<keyword evidence="2" id="KW-1185">Reference proteome</keyword>
<dbReference type="AlphaFoldDB" id="A0A3E1F181"/>
<reference evidence="1 2" key="1">
    <citation type="submission" date="2018-08" db="EMBL/GenBank/DDBJ databases">
        <title>The draft genome squence of Brumimicrobium sp. N62.</title>
        <authorList>
            <person name="Du Z.-J."/>
            <person name="Luo H.-R."/>
        </authorList>
    </citation>
    <scope>NUCLEOTIDE SEQUENCE [LARGE SCALE GENOMIC DNA]</scope>
    <source>
        <strain evidence="1 2">N62</strain>
    </source>
</reference>
<name>A0A3E1F181_9FLAO</name>
<protein>
    <recommendedName>
        <fullName evidence="3">DUF4836 family protein</fullName>
    </recommendedName>
</protein>
<gene>
    <name evidence="1" type="ORF">DXU93_01230</name>
</gene>
<dbReference type="Proteomes" id="UP000257127">
    <property type="component" value="Unassembled WGS sequence"/>
</dbReference>
<accession>A0A3E1F181</accession>
<organism evidence="1 2">
    <name type="scientific">Brumimicrobium aurantiacum</name>
    <dbReference type="NCBI Taxonomy" id="1737063"/>
    <lineage>
        <taxon>Bacteria</taxon>
        <taxon>Pseudomonadati</taxon>
        <taxon>Bacteroidota</taxon>
        <taxon>Flavobacteriia</taxon>
        <taxon>Flavobacteriales</taxon>
        <taxon>Crocinitomicaceae</taxon>
        <taxon>Brumimicrobium</taxon>
    </lineage>
</organism>
<evidence type="ECO:0000313" key="1">
    <source>
        <dbReference type="EMBL" id="RFC55582.1"/>
    </source>
</evidence>
<proteinExistence type="predicted"/>
<sequence>MISDSAYFVMEVDLGKIAKSVPIEEINQLEFVKKTLRTISTDENKIQNLYDLGVNFSSKLIVFNIEKSGFKSMNVIIPIDDQEKVLQLFDQYDQAELRLKGFVKSNKGVISLEKSTLLISLIDYNNYVYRDKTNALYARKGWEKPKNIYAYNDYYYESQAYEPVEETIVYEEPYLEEESVEMPPSEIYEEEEIVEEEIISDEELKQIALKKRYDEVLDSITNAEQLNIENMHLNFVKSPANNLYDNDEEFRKVSKQSSDAKMYINPIMNLDMVNVLRHYPVKEYIYDEVKDMRQFAYINFSPTGIEMDWNIKVSDNFAEIIAEGSSGKIDKDLFKYVPDNAQGLAIYNLNTFGAYEKLKEIYMPKLDASDDGEMVLASAVWSTIDEFIDIEAVTSVYPPKVLVSYAGFKEVLLSKTSYEYDSETFEYTEVDTTYLEKIPMFTFALSNERAYLLEKYLKAFNKLGEEKVTKNEYYYTVEQGPFDLGIPFHIAIVDDILIVTNDESVVKDHLNGFDQNAFNKDIYKKARKSTMVYAHMDFSTITPDILDLGLMKNEEKFIRLFGDKTGKVDVELTPIKDNRMSYQINMITNGAYKNGGYFLFELINSVFLFND</sequence>